<proteinExistence type="predicted"/>
<evidence type="ECO:0000313" key="3">
    <source>
        <dbReference type="WBParaSite" id="PgR005X_g139_t01"/>
    </source>
</evidence>
<feature type="transmembrane region" description="Helical" evidence="1">
    <location>
        <begin position="6"/>
        <end position="26"/>
    </location>
</feature>
<keyword evidence="1" id="KW-0812">Transmembrane</keyword>
<dbReference type="Proteomes" id="UP000887569">
    <property type="component" value="Unplaced"/>
</dbReference>
<feature type="transmembrane region" description="Helical" evidence="1">
    <location>
        <begin position="38"/>
        <end position="58"/>
    </location>
</feature>
<reference evidence="3" key="1">
    <citation type="submission" date="2022-11" db="UniProtKB">
        <authorList>
            <consortium name="WormBaseParasite"/>
        </authorList>
    </citation>
    <scope>IDENTIFICATION</scope>
</reference>
<dbReference type="WBParaSite" id="PgR005X_g139_t01">
    <property type="protein sequence ID" value="PgR005X_g139_t01"/>
    <property type="gene ID" value="PgR005X_g139"/>
</dbReference>
<keyword evidence="1" id="KW-0472">Membrane</keyword>
<dbReference type="AlphaFoldDB" id="A0A915AGH7"/>
<sequence>MLVRPVAGPCNSSSLSDVLCFFYLIVNSRWYFPPSSHGCGCLFVPPLSCPSLLFIFLSSVELLGRCRLVFSWSFTSPIVLYSLVFSFAAISSRLLFSVCAFIATFLH</sequence>
<keyword evidence="1" id="KW-1133">Transmembrane helix</keyword>
<feature type="transmembrane region" description="Helical" evidence="1">
    <location>
        <begin position="78"/>
        <end position="106"/>
    </location>
</feature>
<evidence type="ECO:0000313" key="2">
    <source>
        <dbReference type="Proteomes" id="UP000887569"/>
    </source>
</evidence>
<organism evidence="2 3">
    <name type="scientific">Parascaris univalens</name>
    <name type="common">Nematode worm</name>
    <dbReference type="NCBI Taxonomy" id="6257"/>
    <lineage>
        <taxon>Eukaryota</taxon>
        <taxon>Metazoa</taxon>
        <taxon>Ecdysozoa</taxon>
        <taxon>Nematoda</taxon>
        <taxon>Chromadorea</taxon>
        <taxon>Rhabditida</taxon>
        <taxon>Spirurina</taxon>
        <taxon>Ascaridomorpha</taxon>
        <taxon>Ascaridoidea</taxon>
        <taxon>Ascarididae</taxon>
        <taxon>Parascaris</taxon>
    </lineage>
</organism>
<evidence type="ECO:0000256" key="1">
    <source>
        <dbReference type="SAM" id="Phobius"/>
    </source>
</evidence>
<accession>A0A915AGH7</accession>
<protein>
    <submittedName>
        <fullName evidence="3">Uncharacterized protein</fullName>
    </submittedName>
</protein>
<keyword evidence="2" id="KW-1185">Reference proteome</keyword>
<name>A0A915AGH7_PARUN</name>